<organism evidence="3 4">
    <name type="scientific">Mumia zhuanghuii</name>
    <dbReference type="NCBI Taxonomy" id="2585211"/>
    <lineage>
        <taxon>Bacteria</taxon>
        <taxon>Bacillati</taxon>
        <taxon>Actinomycetota</taxon>
        <taxon>Actinomycetes</taxon>
        <taxon>Propionibacteriales</taxon>
        <taxon>Nocardioidaceae</taxon>
        <taxon>Mumia</taxon>
    </lineage>
</organism>
<proteinExistence type="predicted"/>
<dbReference type="InterPro" id="IPR051448">
    <property type="entry name" value="CdaR-like_regulators"/>
</dbReference>
<dbReference type="OrthoDB" id="3663486at2"/>
<evidence type="ECO:0000313" key="3">
    <source>
        <dbReference type="EMBL" id="KAA1418214.1"/>
    </source>
</evidence>
<name>A0A5Q6RJF3_9ACTN</name>
<dbReference type="InterPro" id="IPR042070">
    <property type="entry name" value="PucR_C-HTH_sf"/>
</dbReference>
<evidence type="ECO:0000313" key="4">
    <source>
        <dbReference type="Proteomes" id="UP000307768"/>
    </source>
</evidence>
<dbReference type="Pfam" id="PF13556">
    <property type="entry name" value="HTH_30"/>
    <property type="match status" value="1"/>
</dbReference>
<gene>
    <name evidence="3" type="ORF">FE697_020495</name>
</gene>
<dbReference type="PANTHER" id="PTHR33744">
    <property type="entry name" value="CARBOHYDRATE DIACID REGULATOR"/>
    <property type="match status" value="1"/>
</dbReference>
<evidence type="ECO:0000259" key="1">
    <source>
        <dbReference type="Pfam" id="PF07905"/>
    </source>
</evidence>
<evidence type="ECO:0000259" key="2">
    <source>
        <dbReference type="Pfam" id="PF13556"/>
    </source>
</evidence>
<dbReference type="Gene3D" id="1.10.10.2840">
    <property type="entry name" value="PucR C-terminal helix-turn-helix domain"/>
    <property type="match status" value="1"/>
</dbReference>
<dbReference type="InterPro" id="IPR025736">
    <property type="entry name" value="PucR_C-HTH_dom"/>
</dbReference>
<feature type="domain" description="Purine catabolism PurC-like" evidence="1">
    <location>
        <begin position="23"/>
        <end position="122"/>
    </location>
</feature>
<dbReference type="InterPro" id="IPR012914">
    <property type="entry name" value="PucR_dom"/>
</dbReference>
<dbReference type="PANTHER" id="PTHR33744:SF1">
    <property type="entry name" value="DNA-BINDING TRANSCRIPTIONAL ACTIVATOR ADER"/>
    <property type="match status" value="1"/>
</dbReference>
<accession>A0A5Q6RJF3</accession>
<dbReference type="EMBL" id="VDFQ02000007">
    <property type="protein sequence ID" value="KAA1418214.1"/>
    <property type="molecule type" value="Genomic_DNA"/>
</dbReference>
<feature type="domain" description="PucR C-terminal helix-turn-helix" evidence="2">
    <location>
        <begin position="427"/>
        <end position="480"/>
    </location>
</feature>
<protein>
    <submittedName>
        <fullName evidence="3">PucR family transcriptional regulator</fullName>
    </submittedName>
</protein>
<dbReference type="AlphaFoldDB" id="A0A5Q6RJF3"/>
<reference evidence="3 4" key="1">
    <citation type="submission" date="2019-09" db="EMBL/GenBank/DDBJ databases">
        <title>Mumia zhuanghuii sp. nov. isolated from the intestinal contents of plateau pika (Ochotona curzoniae) in the Qinghai-Tibet plateau of China.</title>
        <authorList>
            <person name="Tian Z."/>
        </authorList>
    </citation>
    <scope>NUCLEOTIDE SEQUENCE [LARGE SCALE GENOMIC DNA]</scope>
    <source>
        <strain evidence="4">350</strain>
    </source>
</reference>
<dbReference type="Pfam" id="PF07905">
    <property type="entry name" value="PucR"/>
    <property type="match status" value="1"/>
</dbReference>
<dbReference type="Proteomes" id="UP000307768">
    <property type="component" value="Unassembled WGS sequence"/>
</dbReference>
<sequence>MDLPSVSQLCAEIPDVLRLLPLQDAPDMAVSAVHVSDLADPTPYLSGGELLLTTGLSLPRSEAGIEEYVARLARADVAALGLGLGPSLEGVPLALREVCARARLALLVVPPEGAFLDVTKAYWKLRTEAERRDLGEAVMAHSELVKAAFSGDPVSATLRSLAYAMRGWAAMLGPSGEVEHVHPSGRLQDAVDVAAELRSSSRRASTAPLTIERSDGSSIGYPITLGQRVVGHLLIGTENRLSGTQHRVGLAAAALLTLGTLRRDQDQARTHGHAQAVAALVDMRLADAAARLASRLDIAIGHEVRVVAVDSSAPVAVDRVVHEWCAGAIAGWRDPDALWFLAPSEKPDAAELGAALLQVDPAVVSVVSEAVPLERVHDVRVGLQRLLDSLPKGSVRVQEKRSLRTSGLDHALRRLGDYGRADLTGAVVAYLRNWGQWEPASRELGVHRNTLRHRMARVRSLLGVDLDDPDVAAELWLLLRSSGLA</sequence>
<dbReference type="RefSeq" id="WP_149771503.1">
    <property type="nucleotide sequence ID" value="NZ_VDFQ02000007.1"/>
</dbReference>
<comment type="caution">
    <text evidence="3">The sequence shown here is derived from an EMBL/GenBank/DDBJ whole genome shotgun (WGS) entry which is preliminary data.</text>
</comment>